<dbReference type="Proteomes" id="UP000830671">
    <property type="component" value="Chromosome 2"/>
</dbReference>
<dbReference type="GO" id="GO:0016020">
    <property type="term" value="C:membrane"/>
    <property type="evidence" value="ECO:0007669"/>
    <property type="project" value="UniProtKB-SubCell"/>
</dbReference>
<dbReference type="RefSeq" id="XP_049139312.1">
    <property type="nucleotide sequence ID" value="XM_049282169.1"/>
</dbReference>
<evidence type="ECO:0000256" key="8">
    <source>
        <dbReference type="SAM" id="MobiDB-lite"/>
    </source>
</evidence>
<evidence type="ECO:0000313" key="9">
    <source>
        <dbReference type="EMBL" id="UQC77673.1"/>
    </source>
</evidence>
<dbReference type="InterPro" id="IPR024461">
    <property type="entry name" value="CCDC90-like"/>
</dbReference>
<reference evidence="9" key="1">
    <citation type="journal article" date="2021" name="Mol. Plant Microbe Interact.">
        <title>Complete Genome Sequence of the Plant-Pathogenic Fungus Colletotrichum lupini.</title>
        <authorList>
            <person name="Baroncelli R."/>
            <person name="Pensec F."/>
            <person name="Da Lio D."/>
            <person name="Boufleur T."/>
            <person name="Vicente I."/>
            <person name="Sarrocco S."/>
            <person name="Picot A."/>
            <person name="Baraldi E."/>
            <person name="Sukno S."/>
            <person name="Thon M."/>
            <person name="Le Floch G."/>
        </authorList>
    </citation>
    <scope>NUCLEOTIDE SEQUENCE</scope>
    <source>
        <strain evidence="9">IMI 504893</strain>
    </source>
</reference>
<feature type="compositionally biased region" description="Basic and acidic residues" evidence="8">
    <location>
        <begin position="294"/>
        <end position="307"/>
    </location>
</feature>
<dbReference type="GO" id="GO:0005739">
    <property type="term" value="C:mitochondrion"/>
    <property type="evidence" value="ECO:0007669"/>
    <property type="project" value="UniProtKB-SubCell"/>
</dbReference>
<dbReference type="AlphaFoldDB" id="A0A9Q8SID5"/>
<organism evidence="9 10">
    <name type="scientific">Colletotrichum lupini</name>
    <dbReference type="NCBI Taxonomy" id="145971"/>
    <lineage>
        <taxon>Eukaryota</taxon>
        <taxon>Fungi</taxon>
        <taxon>Dikarya</taxon>
        <taxon>Ascomycota</taxon>
        <taxon>Pezizomycotina</taxon>
        <taxon>Sordariomycetes</taxon>
        <taxon>Hypocreomycetidae</taxon>
        <taxon>Glomerellales</taxon>
        <taxon>Glomerellaceae</taxon>
        <taxon>Colletotrichum</taxon>
        <taxon>Colletotrichum acutatum species complex</taxon>
    </lineage>
</organism>
<dbReference type="PANTHER" id="PTHR14360:SF12">
    <property type="entry name" value="MOZ PROTEIN REPRESENTS A CHROMATIN-ASSOCIATED ACETYLTRANSFERASE"/>
    <property type="match status" value="1"/>
</dbReference>
<evidence type="ECO:0000256" key="6">
    <source>
        <dbReference type="ARBA" id="ARBA00023128"/>
    </source>
</evidence>
<keyword evidence="10" id="KW-1185">Reference proteome</keyword>
<evidence type="ECO:0000313" key="10">
    <source>
        <dbReference type="Proteomes" id="UP000830671"/>
    </source>
</evidence>
<dbReference type="Gene3D" id="1.20.5.340">
    <property type="match status" value="1"/>
</dbReference>
<evidence type="ECO:0000256" key="5">
    <source>
        <dbReference type="ARBA" id="ARBA00023054"/>
    </source>
</evidence>
<dbReference type="PANTHER" id="PTHR14360">
    <property type="entry name" value="PROTEIN FMP32, MITOCHONDRIAL"/>
    <property type="match status" value="1"/>
</dbReference>
<comment type="subcellular location">
    <subcellularLocation>
        <location evidence="2">Membrane</location>
    </subcellularLocation>
    <subcellularLocation>
        <location evidence="1">Mitochondrion</location>
    </subcellularLocation>
</comment>
<protein>
    <submittedName>
        <fullName evidence="9">MOZ protein represents a chromatin-associated acetyltransferase</fullName>
    </submittedName>
</protein>
<proteinExistence type="predicted"/>
<keyword evidence="7" id="KW-0472">Membrane</keyword>
<evidence type="ECO:0000256" key="1">
    <source>
        <dbReference type="ARBA" id="ARBA00004173"/>
    </source>
</evidence>
<feature type="compositionally biased region" description="Low complexity" evidence="8">
    <location>
        <begin position="253"/>
        <end position="289"/>
    </location>
</feature>
<keyword evidence="6" id="KW-0496">Mitochondrion</keyword>
<evidence type="ECO:0000256" key="3">
    <source>
        <dbReference type="ARBA" id="ARBA00022692"/>
    </source>
</evidence>
<dbReference type="KEGG" id="clup:CLUP02_03143"/>
<keyword evidence="5" id="KW-0175">Coiled coil</keyword>
<dbReference type="Pfam" id="PF07798">
    <property type="entry name" value="CCDC90-like"/>
    <property type="match status" value="1"/>
</dbReference>
<sequence>MSLRSLESHWKGLSQEQWLSDTNTESGRLEFEVPIGGLSGFHQGGHQGRSFWGANDIFRFLMIWRRVIVSVRDYLFAVYSIPNHLDAQCKPDCVSRSPRQIFRIFGNGPDSEVGIGVTLDERQGIHPMTSGGNSSLQTPPARLTFLYPHLFRTIRLSETTTATTSRAASKSCRRRGLAEVRRRGYAAFAPTPGAQQSGFAPRHGKGVEPVSATATTTTTPVPAPAGDGKEASPGQAAVGASKGATDDGVNPKTAAASATATASNTAENNAADATGAASGEQQQQQQQQPEEAEEAKAAKQEARDQAKKSGPLEAILHMGPPEEVAKQHPHMAPPPYVHHFDSYSLVKDLEGGGYSKDQAITLMKAIRAILAQNLDVAQESLVSKSDVENETYLFRAACSELSTEVKNNQKLADEEMRQKRTLLQHEVDILTQSLNQELLTLNDNVRGMFNDRKMAVREEQKAGDSVIQQINYKISLHLSSDAKSEIEGLRWILIRRSVIGILFMAVLTLGTLRYGTYVSHSKQAEAERMKKQAEMIKMADGKRDHSSAPDAAEILAAN</sequence>
<dbReference type="GeneID" id="73337179"/>
<keyword evidence="4" id="KW-1133">Transmembrane helix</keyword>
<accession>A0A9Q8SID5</accession>
<name>A0A9Q8SID5_9PEZI</name>
<feature type="region of interest" description="Disordered" evidence="8">
    <location>
        <begin position="187"/>
        <end position="309"/>
    </location>
</feature>
<evidence type="ECO:0000256" key="7">
    <source>
        <dbReference type="ARBA" id="ARBA00023136"/>
    </source>
</evidence>
<gene>
    <name evidence="9" type="ORF">CLUP02_03143</name>
</gene>
<evidence type="ECO:0000256" key="2">
    <source>
        <dbReference type="ARBA" id="ARBA00004370"/>
    </source>
</evidence>
<keyword evidence="3" id="KW-0812">Transmembrane</keyword>
<dbReference type="EMBL" id="CP019474">
    <property type="protein sequence ID" value="UQC77673.1"/>
    <property type="molecule type" value="Genomic_DNA"/>
</dbReference>
<feature type="compositionally biased region" description="Low complexity" evidence="8">
    <location>
        <begin position="209"/>
        <end position="220"/>
    </location>
</feature>
<evidence type="ECO:0000256" key="4">
    <source>
        <dbReference type="ARBA" id="ARBA00022989"/>
    </source>
</evidence>